<organism evidence="2 3">
    <name type="scientific">Rhodopirellula maiorica SM1</name>
    <dbReference type="NCBI Taxonomy" id="1265738"/>
    <lineage>
        <taxon>Bacteria</taxon>
        <taxon>Pseudomonadati</taxon>
        <taxon>Planctomycetota</taxon>
        <taxon>Planctomycetia</taxon>
        <taxon>Pirellulales</taxon>
        <taxon>Pirellulaceae</taxon>
        <taxon>Novipirellula</taxon>
    </lineage>
</organism>
<keyword evidence="1" id="KW-0812">Transmembrane</keyword>
<keyword evidence="1" id="KW-1133">Transmembrane helix</keyword>
<keyword evidence="3" id="KW-1185">Reference proteome</keyword>
<dbReference type="OrthoDB" id="292407at2"/>
<evidence type="ECO:0000256" key="1">
    <source>
        <dbReference type="SAM" id="Phobius"/>
    </source>
</evidence>
<dbReference type="Proteomes" id="UP000011991">
    <property type="component" value="Unassembled WGS sequence"/>
</dbReference>
<name>M5RRQ1_9BACT</name>
<accession>M5RRQ1</accession>
<evidence type="ECO:0000313" key="3">
    <source>
        <dbReference type="Proteomes" id="UP000011991"/>
    </source>
</evidence>
<dbReference type="AlphaFoldDB" id="M5RRQ1"/>
<feature type="transmembrane region" description="Helical" evidence="1">
    <location>
        <begin position="12"/>
        <end position="30"/>
    </location>
</feature>
<dbReference type="RefSeq" id="WP_008692744.1">
    <property type="nucleotide sequence ID" value="NZ_ANOG01000181.1"/>
</dbReference>
<gene>
    <name evidence="2" type="ORF">RMSM_01205</name>
</gene>
<keyword evidence="1" id="KW-0472">Membrane</keyword>
<feature type="transmembrane region" description="Helical" evidence="1">
    <location>
        <begin position="74"/>
        <end position="99"/>
    </location>
</feature>
<dbReference type="PATRIC" id="fig|1265738.3.peg.1202"/>
<reference evidence="2 3" key="1">
    <citation type="journal article" date="2013" name="Mar. Genomics">
        <title>Expression of sulfatases in Rhodopirellula baltica and the diversity of sulfatases in the genus Rhodopirellula.</title>
        <authorList>
            <person name="Wegner C.E."/>
            <person name="Richter-Heitmann T."/>
            <person name="Klindworth A."/>
            <person name="Klockow C."/>
            <person name="Richter M."/>
            <person name="Achstetter T."/>
            <person name="Glockner F.O."/>
            <person name="Harder J."/>
        </authorList>
    </citation>
    <scope>NUCLEOTIDE SEQUENCE [LARGE SCALE GENOMIC DNA]</scope>
    <source>
        <strain evidence="2 3">SM1</strain>
    </source>
</reference>
<evidence type="ECO:0000313" key="2">
    <source>
        <dbReference type="EMBL" id="EMI21876.1"/>
    </source>
</evidence>
<dbReference type="EMBL" id="ANOG01000181">
    <property type="protein sequence ID" value="EMI21876.1"/>
    <property type="molecule type" value="Genomic_DNA"/>
</dbReference>
<proteinExistence type="predicted"/>
<sequence>MYLLTEFIAPHGWIALSVCVLGTSLASYLWDGRGFVLSVLLVGASYVILDQRWIRSEIDAPGWDGTPDQDAVFYLGVSIRLAFMSVILFATFATTLFFASRFGNRETP</sequence>
<comment type="caution">
    <text evidence="2">The sequence shown here is derived from an EMBL/GenBank/DDBJ whole genome shotgun (WGS) entry which is preliminary data.</text>
</comment>
<protein>
    <submittedName>
        <fullName evidence="2">Putative membrane protein</fullName>
    </submittedName>
</protein>